<dbReference type="RefSeq" id="WP_190474807.1">
    <property type="nucleotide sequence ID" value="NZ_JACJPW010000154.1"/>
</dbReference>
<dbReference type="InterPro" id="IPR039315">
    <property type="entry name" value="CheW"/>
</dbReference>
<proteinExistence type="predicted"/>
<dbReference type="AlphaFoldDB" id="A0A926VL76"/>
<evidence type="ECO:0000259" key="1">
    <source>
        <dbReference type="PROSITE" id="PS50851"/>
    </source>
</evidence>
<dbReference type="InterPro" id="IPR002545">
    <property type="entry name" value="CheW-lke_dom"/>
</dbReference>
<evidence type="ECO:0000313" key="3">
    <source>
        <dbReference type="Proteomes" id="UP000641646"/>
    </source>
</evidence>
<dbReference type="SMART" id="SM00260">
    <property type="entry name" value="CheW"/>
    <property type="match status" value="1"/>
</dbReference>
<dbReference type="Gene3D" id="2.30.30.40">
    <property type="entry name" value="SH3 Domains"/>
    <property type="match status" value="1"/>
</dbReference>
<dbReference type="SUPFAM" id="SSF50341">
    <property type="entry name" value="CheW-like"/>
    <property type="match status" value="1"/>
</dbReference>
<dbReference type="InterPro" id="IPR036061">
    <property type="entry name" value="CheW-like_dom_sf"/>
</dbReference>
<dbReference type="PANTHER" id="PTHR22617:SF23">
    <property type="entry name" value="CHEMOTAXIS PROTEIN CHEW"/>
    <property type="match status" value="1"/>
</dbReference>
<sequence length="175" mass="19567">MTKFIIFGQDKSLFALALASVREVLFFNQQLITPVPNTLPFVLGITNLRGEIIAVMDFGHFIGIKDRGLSGRLKILPPHQPGTVDWHSPDCRILVVEAPDPNDVRLLPMRMGLAVSFVEGVVHLNTDRIVSAQEVSEELAPFLRGLYEDRGRLLMIVDIEAISLTRDRWVSPIVV</sequence>
<dbReference type="PROSITE" id="PS50851">
    <property type="entry name" value="CHEW"/>
    <property type="match status" value="1"/>
</dbReference>
<dbReference type="Pfam" id="PF01584">
    <property type="entry name" value="CheW"/>
    <property type="match status" value="1"/>
</dbReference>
<dbReference type="GO" id="GO:0006935">
    <property type="term" value="P:chemotaxis"/>
    <property type="evidence" value="ECO:0007669"/>
    <property type="project" value="InterPro"/>
</dbReference>
<feature type="domain" description="CheW-like" evidence="1">
    <location>
        <begin position="1"/>
        <end position="168"/>
    </location>
</feature>
<dbReference type="GO" id="GO:0007165">
    <property type="term" value="P:signal transduction"/>
    <property type="evidence" value="ECO:0007669"/>
    <property type="project" value="InterPro"/>
</dbReference>
<protein>
    <submittedName>
        <fullName evidence="2">Chemotaxis protein CheW</fullName>
    </submittedName>
</protein>
<reference evidence="2" key="2">
    <citation type="submission" date="2020-08" db="EMBL/GenBank/DDBJ databases">
        <authorList>
            <person name="Chen M."/>
            <person name="Teng W."/>
            <person name="Zhao L."/>
            <person name="Hu C."/>
            <person name="Zhou Y."/>
            <person name="Han B."/>
            <person name="Song L."/>
            <person name="Shu W."/>
        </authorList>
    </citation>
    <scope>NUCLEOTIDE SEQUENCE</scope>
    <source>
        <strain evidence="2">FACHB-1375</strain>
    </source>
</reference>
<comment type="caution">
    <text evidence="2">The sequence shown here is derived from an EMBL/GenBank/DDBJ whole genome shotgun (WGS) entry which is preliminary data.</text>
</comment>
<dbReference type="GO" id="GO:0005829">
    <property type="term" value="C:cytosol"/>
    <property type="evidence" value="ECO:0007669"/>
    <property type="project" value="TreeGrafter"/>
</dbReference>
<organism evidence="2 3">
    <name type="scientific">Aerosakkonema funiforme FACHB-1375</name>
    <dbReference type="NCBI Taxonomy" id="2949571"/>
    <lineage>
        <taxon>Bacteria</taxon>
        <taxon>Bacillati</taxon>
        <taxon>Cyanobacteriota</taxon>
        <taxon>Cyanophyceae</taxon>
        <taxon>Oscillatoriophycideae</taxon>
        <taxon>Aerosakkonematales</taxon>
        <taxon>Aerosakkonemataceae</taxon>
        <taxon>Aerosakkonema</taxon>
    </lineage>
</organism>
<keyword evidence="3" id="KW-1185">Reference proteome</keyword>
<dbReference type="EMBL" id="JACJPW010000154">
    <property type="protein sequence ID" value="MBD2185965.1"/>
    <property type="molecule type" value="Genomic_DNA"/>
</dbReference>
<reference evidence="2" key="1">
    <citation type="journal article" date="2015" name="ISME J.">
        <title>Draft Genome Sequence of Streptomyces incarnatus NRRL8089, which Produces the Nucleoside Antibiotic Sinefungin.</title>
        <authorList>
            <person name="Oshima K."/>
            <person name="Hattori M."/>
            <person name="Shimizu H."/>
            <person name="Fukuda K."/>
            <person name="Nemoto M."/>
            <person name="Inagaki K."/>
            <person name="Tamura T."/>
        </authorList>
    </citation>
    <scope>NUCLEOTIDE SEQUENCE</scope>
    <source>
        <strain evidence="2">FACHB-1375</strain>
    </source>
</reference>
<dbReference type="Proteomes" id="UP000641646">
    <property type="component" value="Unassembled WGS sequence"/>
</dbReference>
<name>A0A926VL76_9CYAN</name>
<dbReference type="PANTHER" id="PTHR22617">
    <property type="entry name" value="CHEMOTAXIS SENSOR HISTIDINE KINASE-RELATED"/>
    <property type="match status" value="1"/>
</dbReference>
<gene>
    <name evidence="2" type="ORF">H6G03_33725</name>
</gene>
<evidence type="ECO:0000313" key="2">
    <source>
        <dbReference type="EMBL" id="MBD2185965.1"/>
    </source>
</evidence>
<dbReference type="Gene3D" id="2.40.50.180">
    <property type="entry name" value="CheA-289, Domain 4"/>
    <property type="match status" value="1"/>
</dbReference>
<accession>A0A926VL76</accession>